<proteinExistence type="predicted"/>
<dbReference type="CDD" id="cd00167">
    <property type="entry name" value="SANT"/>
    <property type="match status" value="1"/>
</dbReference>
<keyword evidence="2" id="KW-0677">Repeat</keyword>
<comment type="caution">
    <text evidence="9">The sequence shown here is derived from an EMBL/GenBank/DDBJ whole genome shotgun (WGS) entry which is preliminary data.</text>
</comment>
<evidence type="ECO:0000259" key="8">
    <source>
        <dbReference type="PROSITE" id="PS51294"/>
    </source>
</evidence>
<evidence type="ECO:0000313" key="9">
    <source>
        <dbReference type="EMBL" id="OMJ78614.1"/>
    </source>
</evidence>
<accession>A0A1R2BPF3</accession>
<dbReference type="GO" id="GO:0003700">
    <property type="term" value="F:DNA-binding transcription factor activity"/>
    <property type="evidence" value="ECO:0007669"/>
    <property type="project" value="InterPro"/>
</dbReference>
<feature type="domain" description="Myb-like" evidence="7">
    <location>
        <begin position="1"/>
        <end position="35"/>
    </location>
</feature>
<evidence type="ECO:0000313" key="10">
    <source>
        <dbReference type="Proteomes" id="UP000187209"/>
    </source>
</evidence>
<comment type="subcellular location">
    <subcellularLocation>
        <location evidence="1">Nucleus</location>
    </subcellularLocation>
</comment>
<organism evidence="9 10">
    <name type="scientific">Stentor coeruleus</name>
    <dbReference type="NCBI Taxonomy" id="5963"/>
    <lineage>
        <taxon>Eukaryota</taxon>
        <taxon>Sar</taxon>
        <taxon>Alveolata</taxon>
        <taxon>Ciliophora</taxon>
        <taxon>Postciliodesmatophora</taxon>
        <taxon>Heterotrichea</taxon>
        <taxon>Heterotrichida</taxon>
        <taxon>Stentoridae</taxon>
        <taxon>Stentor</taxon>
    </lineage>
</organism>
<dbReference type="PROSITE" id="PS50090">
    <property type="entry name" value="MYB_LIKE"/>
    <property type="match status" value="1"/>
</dbReference>
<evidence type="ECO:0000256" key="3">
    <source>
        <dbReference type="ARBA" id="ARBA00023015"/>
    </source>
</evidence>
<dbReference type="PROSITE" id="PS51294">
    <property type="entry name" value="HTH_MYB"/>
    <property type="match status" value="1"/>
</dbReference>
<dbReference type="AlphaFoldDB" id="A0A1R2BPF3"/>
<evidence type="ECO:0000256" key="1">
    <source>
        <dbReference type="ARBA" id="ARBA00004123"/>
    </source>
</evidence>
<feature type="domain" description="HTH myb-type" evidence="8">
    <location>
        <begin position="1"/>
        <end position="39"/>
    </location>
</feature>
<dbReference type="GO" id="GO:0005634">
    <property type="term" value="C:nucleus"/>
    <property type="evidence" value="ECO:0007669"/>
    <property type="project" value="UniProtKB-SubCell"/>
</dbReference>
<protein>
    <submittedName>
        <fullName evidence="9">Uncharacterized protein</fullName>
    </submittedName>
</protein>
<sequence length="164" mass="19572">MLSLHLEYGNKWSKIAKFLPGRSSNQIKNYFHSTIRRNLRKFNFGKFISNRLHYSSFKLLENIEIRGILLAAKDVKKQFLMKIELSSEAWEYYRKIGENLDGIICELVDDGIDNYDINTAKKDKENYDFSVLDKAKEEFDENLYEELKFPEFIPQTEFEFFKNI</sequence>
<evidence type="ECO:0000259" key="7">
    <source>
        <dbReference type="PROSITE" id="PS50090"/>
    </source>
</evidence>
<keyword evidence="10" id="KW-1185">Reference proteome</keyword>
<keyword evidence="6" id="KW-0539">Nucleus</keyword>
<dbReference type="SUPFAM" id="SSF46689">
    <property type="entry name" value="Homeodomain-like"/>
    <property type="match status" value="1"/>
</dbReference>
<keyword evidence="3" id="KW-0805">Transcription regulation</keyword>
<dbReference type="Proteomes" id="UP000187209">
    <property type="component" value="Unassembled WGS sequence"/>
</dbReference>
<evidence type="ECO:0000256" key="4">
    <source>
        <dbReference type="ARBA" id="ARBA00023125"/>
    </source>
</evidence>
<dbReference type="InterPro" id="IPR044676">
    <property type="entry name" value="EOBI/EOBII-like_plant"/>
</dbReference>
<name>A0A1R2BPF3_9CILI</name>
<evidence type="ECO:0000256" key="2">
    <source>
        <dbReference type="ARBA" id="ARBA00022737"/>
    </source>
</evidence>
<gene>
    <name evidence="9" type="ORF">SteCoe_21539</name>
</gene>
<dbReference type="OrthoDB" id="1702478at2759"/>
<dbReference type="InterPro" id="IPR001005">
    <property type="entry name" value="SANT/Myb"/>
</dbReference>
<dbReference type="InterPro" id="IPR017930">
    <property type="entry name" value="Myb_dom"/>
</dbReference>
<dbReference type="InterPro" id="IPR009057">
    <property type="entry name" value="Homeodomain-like_sf"/>
</dbReference>
<evidence type="ECO:0000256" key="6">
    <source>
        <dbReference type="ARBA" id="ARBA00023242"/>
    </source>
</evidence>
<dbReference type="GO" id="GO:0043565">
    <property type="term" value="F:sequence-specific DNA binding"/>
    <property type="evidence" value="ECO:0007669"/>
    <property type="project" value="InterPro"/>
</dbReference>
<dbReference type="Gene3D" id="1.10.10.60">
    <property type="entry name" value="Homeodomain-like"/>
    <property type="match status" value="1"/>
</dbReference>
<keyword evidence="4" id="KW-0238">DNA-binding</keyword>
<dbReference type="PANTHER" id="PTHR45675">
    <property type="entry name" value="MYB TRANSCRIPTION FACTOR-RELATED-RELATED"/>
    <property type="match status" value="1"/>
</dbReference>
<dbReference type="PANTHER" id="PTHR45675:SF30">
    <property type="entry name" value="TRANSCRIPTION FACTOR MYB62"/>
    <property type="match status" value="1"/>
</dbReference>
<dbReference type="EMBL" id="MPUH01000513">
    <property type="protein sequence ID" value="OMJ78614.1"/>
    <property type="molecule type" value="Genomic_DNA"/>
</dbReference>
<dbReference type="Pfam" id="PF00249">
    <property type="entry name" value="Myb_DNA-binding"/>
    <property type="match status" value="1"/>
</dbReference>
<keyword evidence="5" id="KW-0804">Transcription</keyword>
<reference evidence="9 10" key="1">
    <citation type="submission" date="2016-11" db="EMBL/GenBank/DDBJ databases">
        <title>The macronuclear genome of Stentor coeruleus: a giant cell with tiny introns.</title>
        <authorList>
            <person name="Slabodnick M."/>
            <person name="Ruby J.G."/>
            <person name="Reiff S.B."/>
            <person name="Swart E.C."/>
            <person name="Gosai S."/>
            <person name="Prabakaran S."/>
            <person name="Witkowska E."/>
            <person name="Larue G.E."/>
            <person name="Fisher S."/>
            <person name="Freeman R.M."/>
            <person name="Gunawardena J."/>
            <person name="Chu W."/>
            <person name="Stover N.A."/>
            <person name="Gregory B.D."/>
            <person name="Nowacki M."/>
            <person name="Derisi J."/>
            <person name="Roy S.W."/>
            <person name="Marshall W.F."/>
            <person name="Sood P."/>
        </authorList>
    </citation>
    <scope>NUCLEOTIDE SEQUENCE [LARGE SCALE GENOMIC DNA]</scope>
    <source>
        <strain evidence="9">WM001</strain>
    </source>
</reference>
<evidence type="ECO:0000256" key="5">
    <source>
        <dbReference type="ARBA" id="ARBA00023163"/>
    </source>
</evidence>